<keyword evidence="2" id="KW-1185">Reference proteome</keyword>
<organism evidence="1 2">
    <name type="scientific">Arthrobacter oryzae</name>
    <dbReference type="NCBI Taxonomy" id="409290"/>
    <lineage>
        <taxon>Bacteria</taxon>
        <taxon>Bacillati</taxon>
        <taxon>Actinomycetota</taxon>
        <taxon>Actinomycetes</taxon>
        <taxon>Micrococcales</taxon>
        <taxon>Micrococcaceae</taxon>
        <taxon>Arthrobacter</taxon>
    </lineage>
</organism>
<sequence length="126" mass="14570">MAPNPQTISNQMWDTIRTEFTLPALQQVHRRLSELMEDPEPVMRHLVRVFIDDGTFCPGFQFLPGGHLHPTVTALFEQAMKQKIPHNYFTVWMITPSRELAGARPVDHLKGGPAPLRRALEVFRWR</sequence>
<gene>
    <name evidence="1" type="ORF">D7003_09220</name>
</gene>
<dbReference type="OrthoDB" id="4941585at2"/>
<dbReference type="RefSeq" id="WP_123255158.1">
    <property type="nucleotide sequence ID" value="NZ_RBED01000089.1"/>
</dbReference>
<dbReference type="EMBL" id="RBED01000089">
    <property type="protein sequence ID" value="RNL55993.1"/>
    <property type="molecule type" value="Genomic_DNA"/>
</dbReference>
<protein>
    <submittedName>
        <fullName evidence="1">Uncharacterized protein</fullName>
    </submittedName>
</protein>
<evidence type="ECO:0000313" key="2">
    <source>
        <dbReference type="Proteomes" id="UP000273807"/>
    </source>
</evidence>
<accession>A0A3N0C147</accession>
<proteinExistence type="predicted"/>
<comment type="caution">
    <text evidence="1">The sequence shown here is derived from an EMBL/GenBank/DDBJ whole genome shotgun (WGS) entry which is preliminary data.</text>
</comment>
<reference evidence="1 2" key="1">
    <citation type="submission" date="2018-10" db="EMBL/GenBank/DDBJ databases">
        <title>Genome sequencing of Arthrobacter oryzae TNB02.</title>
        <authorList>
            <person name="Cho Y.-J."/>
            <person name="Cho A."/>
            <person name="Kim O.-S."/>
        </authorList>
    </citation>
    <scope>NUCLEOTIDE SEQUENCE [LARGE SCALE GENOMIC DNA]</scope>
    <source>
        <strain evidence="1 2">TNB02</strain>
    </source>
</reference>
<evidence type="ECO:0000313" key="1">
    <source>
        <dbReference type="EMBL" id="RNL55993.1"/>
    </source>
</evidence>
<name>A0A3N0C147_9MICC</name>
<dbReference type="Proteomes" id="UP000273807">
    <property type="component" value="Unassembled WGS sequence"/>
</dbReference>
<dbReference type="AlphaFoldDB" id="A0A3N0C147"/>